<gene>
    <name evidence="2" type="ORF">L210DRAFT_3389757</name>
    <name evidence="1" type="ORF">L210DRAFT_3423930</name>
</gene>
<reference evidence="1" key="2">
    <citation type="journal article" date="2020" name="Nat. Commun.">
        <title>Large-scale genome sequencing of mycorrhizal fungi provides insights into the early evolution of symbiotic traits.</title>
        <authorList>
            <person name="Miyauchi S."/>
            <person name="Kiss E."/>
            <person name="Kuo A."/>
            <person name="Drula E."/>
            <person name="Kohler A."/>
            <person name="Sanchez-Garcia M."/>
            <person name="Morin E."/>
            <person name="Andreopoulos B."/>
            <person name="Barry K.W."/>
            <person name="Bonito G."/>
            <person name="Buee M."/>
            <person name="Carver A."/>
            <person name="Chen C."/>
            <person name="Cichocki N."/>
            <person name="Clum A."/>
            <person name="Culley D."/>
            <person name="Crous P.W."/>
            <person name="Fauchery L."/>
            <person name="Girlanda M."/>
            <person name="Hayes R.D."/>
            <person name="Keri Z."/>
            <person name="LaButti K."/>
            <person name="Lipzen A."/>
            <person name="Lombard V."/>
            <person name="Magnuson J."/>
            <person name="Maillard F."/>
            <person name="Murat C."/>
            <person name="Nolan M."/>
            <person name="Ohm R.A."/>
            <person name="Pangilinan J."/>
            <person name="Pereira M.F."/>
            <person name="Perotto S."/>
            <person name="Peter M."/>
            <person name="Pfister S."/>
            <person name="Riley R."/>
            <person name="Sitrit Y."/>
            <person name="Stielow J.B."/>
            <person name="Szollosi G."/>
            <person name="Zifcakova L."/>
            <person name="Stursova M."/>
            <person name="Spatafora J.W."/>
            <person name="Tedersoo L."/>
            <person name="Vaario L.M."/>
            <person name="Yamada A."/>
            <person name="Yan M."/>
            <person name="Wang P."/>
            <person name="Xu J."/>
            <person name="Bruns T."/>
            <person name="Baldrian P."/>
            <person name="Vilgalys R."/>
            <person name="Dunand C."/>
            <person name="Henrissat B."/>
            <person name="Grigoriev I.V."/>
            <person name="Hibbett D."/>
            <person name="Nagy L.G."/>
            <person name="Martin F.M."/>
        </authorList>
    </citation>
    <scope>NUCLEOTIDE SEQUENCE</scope>
    <source>
        <strain evidence="1">BED1</strain>
    </source>
</reference>
<proteinExistence type="predicted"/>
<comment type="caution">
    <text evidence="1">The sequence shown here is derived from an EMBL/GenBank/DDBJ whole genome shotgun (WGS) entry which is preliminary data.</text>
</comment>
<dbReference type="Proteomes" id="UP001194468">
    <property type="component" value="Unassembled WGS sequence"/>
</dbReference>
<keyword evidence="3" id="KW-1185">Reference proteome</keyword>
<protein>
    <submittedName>
        <fullName evidence="1">Uncharacterized protein</fullName>
    </submittedName>
</protein>
<reference evidence="1" key="1">
    <citation type="submission" date="2019-10" db="EMBL/GenBank/DDBJ databases">
        <authorList>
            <consortium name="DOE Joint Genome Institute"/>
            <person name="Kuo A."/>
            <person name="Miyauchi S."/>
            <person name="Kiss E."/>
            <person name="Drula E."/>
            <person name="Kohler A."/>
            <person name="Sanchez-Garcia M."/>
            <person name="Andreopoulos B."/>
            <person name="Barry K.W."/>
            <person name="Bonito G."/>
            <person name="Buee M."/>
            <person name="Carver A."/>
            <person name="Chen C."/>
            <person name="Cichocki N."/>
            <person name="Clum A."/>
            <person name="Culley D."/>
            <person name="Crous P.W."/>
            <person name="Fauchery L."/>
            <person name="Girlanda M."/>
            <person name="Hayes R."/>
            <person name="Keri Z."/>
            <person name="LaButti K."/>
            <person name="Lipzen A."/>
            <person name="Lombard V."/>
            <person name="Magnuson J."/>
            <person name="Maillard F."/>
            <person name="Morin E."/>
            <person name="Murat C."/>
            <person name="Nolan M."/>
            <person name="Ohm R."/>
            <person name="Pangilinan J."/>
            <person name="Pereira M."/>
            <person name="Perotto S."/>
            <person name="Peter M."/>
            <person name="Riley R."/>
            <person name="Sitrit Y."/>
            <person name="Stielow B."/>
            <person name="Szollosi G."/>
            <person name="Zifcakova L."/>
            <person name="Stursova M."/>
            <person name="Spatafora J.W."/>
            <person name="Tedersoo L."/>
            <person name="Vaario L.-M."/>
            <person name="Yamada A."/>
            <person name="Yan M."/>
            <person name="Wang P."/>
            <person name="Xu J."/>
            <person name="Bruns T."/>
            <person name="Baldrian P."/>
            <person name="Vilgalys R."/>
            <person name="Henrissat B."/>
            <person name="Grigoriev I.V."/>
            <person name="Hibbett D."/>
            <person name="Nagy L.G."/>
            <person name="Martin F.M."/>
        </authorList>
    </citation>
    <scope>NUCLEOTIDE SEQUENCE</scope>
    <source>
        <strain evidence="1">BED1</strain>
    </source>
</reference>
<dbReference type="EMBL" id="WHUW01000135">
    <property type="protein sequence ID" value="KAF8421889.1"/>
    <property type="molecule type" value="Genomic_DNA"/>
</dbReference>
<name>A0AAD4BE54_BOLED</name>
<sequence>MYRSTPEGREAMCVYVKVTSSPLNVDGLDESVVPIFPKKTHFTYQPSRNTRVAVSRSQLPLVPGWAFTDYKVQGASMPNVVIDLASANGIQNAYVMLSRATGLQHLGILRWFSPHRVFSRLQEDLRNELDRLHLLDEKTRDWFNKQHAGVVSN</sequence>
<evidence type="ECO:0000313" key="2">
    <source>
        <dbReference type="EMBL" id="KAF8447508.1"/>
    </source>
</evidence>
<dbReference type="InterPro" id="IPR027417">
    <property type="entry name" value="P-loop_NTPase"/>
</dbReference>
<evidence type="ECO:0000313" key="3">
    <source>
        <dbReference type="Proteomes" id="UP001194468"/>
    </source>
</evidence>
<dbReference type="EMBL" id="WHUW01000004">
    <property type="protein sequence ID" value="KAF8447508.1"/>
    <property type="molecule type" value="Genomic_DNA"/>
</dbReference>
<dbReference type="SUPFAM" id="SSF52540">
    <property type="entry name" value="P-loop containing nucleoside triphosphate hydrolases"/>
    <property type="match status" value="1"/>
</dbReference>
<accession>A0AAD4BE54</accession>
<evidence type="ECO:0000313" key="1">
    <source>
        <dbReference type="EMBL" id="KAF8421889.1"/>
    </source>
</evidence>
<dbReference type="AlphaFoldDB" id="A0AAD4BE54"/>
<organism evidence="1 3">
    <name type="scientific">Boletus edulis BED1</name>
    <dbReference type="NCBI Taxonomy" id="1328754"/>
    <lineage>
        <taxon>Eukaryota</taxon>
        <taxon>Fungi</taxon>
        <taxon>Dikarya</taxon>
        <taxon>Basidiomycota</taxon>
        <taxon>Agaricomycotina</taxon>
        <taxon>Agaricomycetes</taxon>
        <taxon>Agaricomycetidae</taxon>
        <taxon>Boletales</taxon>
        <taxon>Boletineae</taxon>
        <taxon>Boletaceae</taxon>
        <taxon>Boletoideae</taxon>
        <taxon>Boletus</taxon>
    </lineage>
</organism>